<accession>A0A4U0PWW4</accession>
<dbReference type="OrthoDB" id="9181753at2"/>
<comment type="caution">
    <text evidence="2">The sequence shown here is derived from an EMBL/GenBank/DDBJ whole genome shotgun (WGS) entry which is preliminary data.</text>
</comment>
<evidence type="ECO:0000256" key="1">
    <source>
        <dbReference type="SAM" id="MobiDB-lite"/>
    </source>
</evidence>
<feature type="region of interest" description="Disordered" evidence="1">
    <location>
        <begin position="42"/>
        <end position="71"/>
    </location>
</feature>
<dbReference type="AlphaFoldDB" id="A0A4U0PWW4"/>
<sequence>MSSLPLPQEELLFFVNRSEERRKVVAMEPPYVTEEGLVLYDRRSGDERREHPPQLVSKPASQLEIANQPRR</sequence>
<dbReference type="Proteomes" id="UP000310016">
    <property type="component" value="Unassembled WGS sequence"/>
</dbReference>
<keyword evidence="3" id="KW-1185">Reference proteome</keyword>
<dbReference type="RefSeq" id="WP_136773607.1">
    <property type="nucleotide sequence ID" value="NZ_CP156074.1"/>
</dbReference>
<gene>
    <name evidence="2" type="ORF">FAZ21_11575</name>
</gene>
<dbReference type="EMBL" id="SUMF01000012">
    <property type="protein sequence ID" value="TJZ73041.1"/>
    <property type="molecule type" value="Genomic_DNA"/>
</dbReference>
<proteinExistence type="predicted"/>
<feature type="compositionally biased region" description="Basic and acidic residues" evidence="1">
    <location>
        <begin position="42"/>
        <end position="52"/>
    </location>
</feature>
<organism evidence="2 3">
    <name type="scientific">Chitiniphilus eburneus</name>
    <dbReference type="NCBI Taxonomy" id="2571148"/>
    <lineage>
        <taxon>Bacteria</taxon>
        <taxon>Pseudomonadati</taxon>
        <taxon>Pseudomonadota</taxon>
        <taxon>Betaproteobacteria</taxon>
        <taxon>Neisseriales</taxon>
        <taxon>Chitinibacteraceae</taxon>
        <taxon>Chitiniphilus</taxon>
    </lineage>
</organism>
<reference evidence="2 3" key="1">
    <citation type="submission" date="2019-04" db="EMBL/GenBank/DDBJ databases">
        <title>Chitiniphilus eburnea sp. nov., a novel chitinolytic bacterium isolated from aquaculture sludge.</title>
        <authorList>
            <person name="Sheng M."/>
        </authorList>
    </citation>
    <scope>NUCLEOTIDE SEQUENCE [LARGE SCALE GENOMIC DNA]</scope>
    <source>
        <strain evidence="2 3">HX-2-15</strain>
    </source>
</reference>
<name>A0A4U0PWW4_9NEIS</name>
<protein>
    <submittedName>
        <fullName evidence="2">Uncharacterized protein</fullName>
    </submittedName>
</protein>
<evidence type="ECO:0000313" key="2">
    <source>
        <dbReference type="EMBL" id="TJZ73041.1"/>
    </source>
</evidence>
<evidence type="ECO:0000313" key="3">
    <source>
        <dbReference type="Proteomes" id="UP000310016"/>
    </source>
</evidence>